<evidence type="ECO:0000256" key="1">
    <source>
        <dbReference type="ARBA" id="ARBA00010792"/>
    </source>
</evidence>
<dbReference type="PANTHER" id="PTHR42709:SF9">
    <property type="entry name" value="ALKALINE PHOSPHATASE LIKE PROTEIN"/>
    <property type="match status" value="1"/>
</dbReference>
<protein>
    <submittedName>
        <fullName evidence="4">Membrane protein DedA with SNARE-associated domain</fullName>
    </submittedName>
</protein>
<organism evidence="4 5">
    <name type="scientific">Fonticella tunisiensis</name>
    <dbReference type="NCBI Taxonomy" id="1096341"/>
    <lineage>
        <taxon>Bacteria</taxon>
        <taxon>Bacillati</taxon>
        <taxon>Bacillota</taxon>
        <taxon>Clostridia</taxon>
        <taxon>Eubacteriales</taxon>
        <taxon>Clostridiaceae</taxon>
        <taxon>Fonticella</taxon>
    </lineage>
</organism>
<feature type="transmembrane region" description="Helical" evidence="2">
    <location>
        <begin position="219"/>
        <end position="239"/>
    </location>
</feature>
<feature type="transmembrane region" description="Helical" evidence="2">
    <location>
        <begin position="275"/>
        <end position="295"/>
    </location>
</feature>
<dbReference type="EMBL" id="SOAZ01000001">
    <property type="protein sequence ID" value="TDT63622.1"/>
    <property type="molecule type" value="Genomic_DNA"/>
</dbReference>
<dbReference type="InterPro" id="IPR051311">
    <property type="entry name" value="DedA_domain"/>
</dbReference>
<sequence>MSFLAELFNHYGYIVLFAALKLELIAFPTPGEALMTYCGFLVFQGRLNWGISIIAAALGVISGISISYFIGHILGTSFFKKYGSYIHMGPDKLNKTSRWFERYGNGLLVTAYFIPGIRHITGYFSGITKMPFKRFALNAYVGAFIWTGTFISLGRILGSNWEIFHGYIRRYMIIGGIVLAVGLMCIYLCKNYKAQITEFIIKSLENSIKIFHSLGKIKVAIVEVAVVFVGLSIIVVGLIQDFLANEFSQFDTIVTYLVSLILSENWFSFMKLFEFSTAPEVLIVLMLLTLTWIMLRGRNRFLETRFLIITVLGGELL</sequence>
<feature type="transmembrane region" description="Helical" evidence="2">
    <location>
        <begin position="49"/>
        <end position="71"/>
    </location>
</feature>
<keyword evidence="2" id="KW-0812">Transmembrane</keyword>
<dbReference type="Proteomes" id="UP000295325">
    <property type="component" value="Unassembled WGS sequence"/>
</dbReference>
<dbReference type="InterPro" id="IPR032816">
    <property type="entry name" value="VTT_dom"/>
</dbReference>
<comment type="similarity">
    <text evidence="1">Belongs to the DedA family.</text>
</comment>
<keyword evidence="2" id="KW-0472">Membrane</keyword>
<name>A0A4R7KVG6_9CLOT</name>
<dbReference type="Pfam" id="PF09335">
    <property type="entry name" value="VTT_dom"/>
    <property type="match status" value="1"/>
</dbReference>
<proteinExistence type="inferred from homology"/>
<evidence type="ECO:0000313" key="4">
    <source>
        <dbReference type="EMBL" id="TDT63622.1"/>
    </source>
</evidence>
<accession>A0A4R7KVG6</accession>
<feature type="transmembrane region" description="Helical" evidence="2">
    <location>
        <begin position="12"/>
        <end position="29"/>
    </location>
</feature>
<dbReference type="PANTHER" id="PTHR42709">
    <property type="entry name" value="ALKALINE PHOSPHATASE LIKE PROTEIN"/>
    <property type="match status" value="1"/>
</dbReference>
<feature type="transmembrane region" description="Helical" evidence="2">
    <location>
        <begin position="135"/>
        <end position="156"/>
    </location>
</feature>
<keyword evidence="5" id="KW-1185">Reference proteome</keyword>
<evidence type="ECO:0000259" key="3">
    <source>
        <dbReference type="Pfam" id="PF09335"/>
    </source>
</evidence>
<gene>
    <name evidence="4" type="ORF">EDD71_10147</name>
</gene>
<dbReference type="AlphaFoldDB" id="A0A4R7KVG6"/>
<dbReference type="RefSeq" id="WP_207669240.1">
    <property type="nucleotide sequence ID" value="NZ_SOAZ01000001.1"/>
</dbReference>
<feature type="transmembrane region" description="Helical" evidence="2">
    <location>
        <begin position="168"/>
        <end position="189"/>
    </location>
</feature>
<evidence type="ECO:0000313" key="5">
    <source>
        <dbReference type="Proteomes" id="UP000295325"/>
    </source>
</evidence>
<reference evidence="4 5" key="1">
    <citation type="submission" date="2019-03" db="EMBL/GenBank/DDBJ databases">
        <title>Genomic Encyclopedia of Type Strains, Phase IV (KMG-IV): sequencing the most valuable type-strain genomes for metagenomic binning, comparative biology and taxonomic classification.</title>
        <authorList>
            <person name="Goeker M."/>
        </authorList>
    </citation>
    <scope>NUCLEOTIDE SEQUENCE [LARGE SCALE GENOMIC DNA]</scope>
    <source>
        <strain evidence="4 5">DSM 24455</strain>
    </source>
</reference>
<dbReference type="GO" id="GO:0005886">
    <property type="term" value="C:plasma membrane"/>
    <property type="evidence" value="ECO:0007669"/>
    <property type="project" value="TreeGrafter"/>
</dbReference>
<comment type="caution">
    <text evidence="4">The sequence shown here is derived from an EMBL/GenBank/DDBJ whole genome shotgun (WGS) entry which is preliminary data.</text>
</comment>
<evidence type="ECO:0000256" key="2">
    <source>
        <dbReference type="SAM" id="Phobius"/>
    </source>
</evidence>
<feature type="domain" description="VTT" evidence="3">
    <location>
        <begin position="30"/>
        <end position="155"/>
    </location>
</feature>
<keyword evidence="2" id="KW-1133">Transmembrane helix</keyword>